<name>A0A0J6Y8F1_COCIT</name>
<evidence type="ECO:0000256" key="5">
    <source>
        <dbReference type="SAM" id="MobiDB-lite"/>
    </source>
</evidence>
<feature type="compositionally biased region" description="Polar residues" evidence="5">
    <location>
        <begin position="67"/>
        <end position="82"/>
    </location>
</feature>
<evidence type="ECO:0000256" key="2">
    <source>
        <dbReference type="ARBA" id="ARBA00022737"/>
    </source>
</evidence>
<dbReference type="SMART" id="SM00355">
    <property type="entry name" value="ZnF_C2H2"/>
    <property type="match status" value="3"/>
</dbReference>
<keyword evidence="2" id="KW-0677">Repeat</keyword>
<keyword evidence="3" id="KW-0863">Zinc-finger</keyword>
<dbReference type="InterPro" id="IPR036236">
    <property type="entry name" value="Znf_C2H2_sf"/>
</dbReference>
<dbReference type="GO" id="GO:0000978">
    <property type="term" value="F:RNA polymerase II cis-regulatory region sequence-specific DNA binding"/>
    <property type="evidence" value="ECO:0007669"/>
    <property type="project" value="TreeGrafter"/>
</dbReference>
<organism evidence="7 8">
    <name type="scientific">Coccidioides immitis RMSCC 2394</name>
    <dbReference type="NCBI Taxonomy" id="404692"/>
    <lineage>
        <taxon>Eukaryota</taxon>
        <taxon>Fungi</taxon>
        <taxon>Dikarya</taxon>
        <taxon>Ascomycota</taxon>
        <taxon>Pezizomycotina</taxon>
        <taxon>Eurotiomycetes</taxon>
        <taxon>Eurotiomycetidae</taxon>
        <taxon>Onygenales</taxon>
        <taxon>Onygenaceae</taxon>
        <taxon>Coccidioides</taxon>
    </lineage>
</organism>
<dbReference type="PANTHER" id="PTHR19818">
    <property type="entry name" value="ZINC FINGER PROTEIN ZIC AND GLI"/>
    <property type="match status" value="1"/>
</dbReference>
<feature type="compositionally biased region" description="Basic and acidic residues" evidence="5">
    <location>
        <begin position="453"/>
        <end position="462"/>
    </location>
</feature>
<dbReference type="OrthoDB" id="6077919at2759"/>
<dbReference type="AlphaFoldDB" id="A0A0J6Y8F1"/>
<feature type="compositionally biased region" description="Basic and acidic residues" evidence="5">
    <location>
        <begin position="84"/>
        <end position="102"/>
    </location>
</feature>
<sequence length="483" mass="54119">MDTVMEEDVYDSDDARAFTPPLKRSRVDLRPYKTPTPPFVPEKSESPKGKESPSGRVRKDRPDLAHQLTQAHVQSVSPSDTSESNDRAELKGINRHTEDSMQHADSACRSQCEVQNPPSLEEKPPPSVQQRKPQDPCNVMNICNQWMDPSESVPIKKEQAFNDHDRIPFRTRMHSQEPAFKYQLPRINSNPEDREVAARSSRVKEELELPHPDQKRVCRSHHPSPSLPVLQSPPQSTGSPDSARNLPPIKALVGPSFEEPARFPAFSTFEPQYLPASFRRAATFSHLTAASTKDMSSLSPTPVAGTPHSSYWAPSTNAECSQSQSPGDTSSHFTGSPATGYPTPIEPRKDETKTSTSQNSGGFKCEYPGCNSEPFQTQYLLNSHANVHSENRPYHCPVEDCPRGKGGTGFKRKNEMKRHALVHNSPGYICPFCSDQQRQYPRPDNLQRHVRAQHGDKDKNDPLLRQVLAKRSEGVARGRRRRA</sequence>
<protein>
    <recommendedName>
        <fullName evidence="6">C2H2-type domain-containing protein</fullName>
    </recommendedName>
</protein>
<feature type="compositionally biased region" description="Basic and acidic residues" evidence="5">
    <location>
        <begin position="42"/>
        <end position="53"/>
    </location>
</feature>
<dbReference type="PANTHER" id="PTHR19818:SF139">
    <property type="entry name" value="PAIR-RULE PROTEIN ODD-PAIRED"/>
    <property type="match status" value="1"/>
</dbReference>
<dbReference type="Gene3D" id="3.30.160.60">
    <property type="entry name" value="Classic Zinc Finger"/>
    <property type="match status" value="1"/>
</dbReference>
<reference evidence="8" key="1">
    <citation type="journal article" date="2010" name="Genome Res.">
        <title>Population genomic sequencing of Coccidioides fungi reveals recent hybridization and transposon control.</title>
        <authorList>
            <person name="Neafsey D.E."/>
            <person name="Barker B.M."/>
            <person name="Sharpton T.J."/>
            <person name="Stajich J.E."/>
            <person name="Park D.J."/>
            <person name="Whiston E."/>
            <person name="Hung C.-Y."/>
            <person name="McMahan C."/>
            <person name="White J."/>
            <person name="Sykes S."/>
            <person name="Heiman D."/>
            <person name="Young S."/>
            <person name="Zeng Q."/>
            <person name="Abouelleil A."/>
            <person name="Aftuck L."/>
            <person name="Bessette D."/>
            <person name="Brown A."/>
            <person name="FitzGerald M."/>
            <person name="Lui A."/>
            <person name="Macdonald J.P."/>
            <person name="Priest M."/>
            <person name="Orbach M.J."/>
            <person name="Galgiani J.N."/>
            <person name="Kirkland T.N."/>
            <person name="Cole G.T."/>
            <person name="Birren B.W."/>
            <person name="Henn M.R."/>
            <person name="Taylor J.W."/>
            <person name="Rounsley S.D."/>
        </authorList>
    </citation>
    <scope>NUCLEOTIDE SEQUENCE [LARGE SCALE GENOMIC DNA]</scope>
    <source>
        <strain evidence="8">RMSCC 2394</strain>
    </source>
</reference>
<dbReference type="STRING" id="404692.A0A0J6Y8F1"/>
<evidence type="ECO:0000256" key="3">
    <source>
        <dbReference type="ARBA" id="ARBA00022771"/>
    </source>
</evidence>
<gene>
    <name evidence="7" type="ORF">CIRG_04648</name>
</gene>
<dbReference type="InterPro" id="IPR050329">
    <property type="entry name" value="GLI_C2H2-zinc-finger"/>
</dbReference>
<evidence type="ECO:0000256" key="4">
    <source>
        <dbReference type="ARBA" id="ARBA00022833"/>
    </source>
</evidence>
<feature type="domain" description="C2H2-type" evidence="6">
    <location>
        <begin position="394"/>
        <end position="423"/>
    </location>
</feature>
<feature type="compositionally biased region" description="Acidic residues" evidence="5">
    <location>
        <begin position="1"/>
        <end position="12"/>
    </location>
</feature>
<keyword evidence="1" id="KW-0479">Metal-binding</keyword>
<evidence type="ECO:0000259" key="6">
    <source>
        <dbReference type="SMART" id="SM00355"/>
    </source>
</evidence>
<proteinExistence type="predicted"/>
<evidence type="ECO:0000313" key="7">
    <source>
        <dbReference type="EMBL" id="KMP04966.1"/>
    </source>
</evidence>
<dbReference type="GO" id="GO:0008270">
    <property type="term" value="F:zinc ion binding"/>
    <property type="evidence" value="ECO:0007669"/>
    <property type="project" value="UniProtKB-KW"/>
</dbReference>
<dbReference type="InterPro" id="IPR013087">
    <property type="entry name" value="Znf_C2H2_type"/>
</dbReference>
<dbReference type="GO" id="GO:0000981">
    <property type="term" value="F:DNA-binding transcription factor activity, RNA polymerase II-specific"/>
    <property type="evidence" value="ECO:0007669"/>
    <property type="project" value="TreeGrafter"/>
</dbReference>
<dbReference type="Proteomes" id="UP000054565">
    <property type="component" value="Unassembled WGS sequence"/>
</dbReference>
<feature type="compositionally biased region" description="Basic and acidic residues" evidence="5">
    <location>
        <begin position="191"/>
        <end position="216"/>
    </location>
</feature>
<evidence type="ECO:0000256" key="1">
    <source>
        <dbReference type="ARBA" id="ARBA00022723"/>
    </source>
</evidence>
<feature type="region of interest" description="Disordered" evidence="5">
    <location>
        <begin position="1"/>
        <end position="136"/>
    </location>
</feature>
<dbReference type="GO" id="GO:0005634">
    <property type="term" value="C:nucleus"/>
    <property type="evidence" value="ECO:0007669"/>
    <property type="project" value="UniProtKB-ARBA"/>
</dbReference>
<feature type="compositionally biased region" description="Polar residues" evidence="5">
    <location>
        <begin position="307"/>
        <end position="337"/>
    </location>
</feature>
<evidence type="ECO:0000313" key="8">
    <source>
        <dbReference type="Proteomes" id="UP000054565"/>
    </source>
</evidence>
<accession>A0A0J6Y8F1</accession>
<feature type="compositionally biased region" description="Polar residues" evidence="5">
    <location>
        <begin position="108"/>
        <end position="118"/>
    </location>
</feature>
<feature type="domain" description="C2H2-type" evidence="6">
    <location>
        <begin position="363"/>
        <end position="388"/>
    </location>
</feature>
<feature type="domain" description="C2H2-type" evidence="6">
    <location>
        <begin position="428"/>
        <end position="454"/>
    </location>
</feature>
<feature type="region of interest" description="Disordered" evidence="5">
    <location>
        <begin position="290"/>
        <end position="362"/>
    </location>
</feature>
<feature type="region of interest" description="Disordered" evidence="5">
    <location>
        <begin position="161"/>
        <end position="253"/>
    </location>
</feature>
<feature type="region of interest" description="Disordered" evidence="5">
    <location>
        <begin position="440"/>
        <end position="483"/>
    </location>
</feature>
<feature type="compositionally biased region" description="Low complexity" evidence="5">
    <location>
        <begin position="223"/>
        <end position="236"/>
    </location>
</feature>
<dbReference type="SUPFAM" id="SSF57667">
    <property type="entry name" value="beta-beta-alpha zinc fingers"/>
    <property type="match status" value="1"/>
</dbReference>
<feature type="compositionally biased region" description="Polar residues" evidence="5">
    <location>
        <begin position="290"/>
        <end position="300"/>
    </location>
</feature>
<dbReference type="GO" id="GO:0045944">
    <property type="term" value="P:positive regulation of transcription by RNA polymerase II"/>
    <property type="evidence" value="ECO:0007669"/>
    <property type="project" value="UniProtKB-ARBA"/>
</dbReference>
<dbReference type="EMBL" id="DS028095">
    <property type="protein sequence ID" value="KMP04966.1"/>
    <property type="molecule type" value="Genomic_DNA"/>
</dbReference>
<keyword evidence="4" id="KW-0862">Zinc</keyword>